<comment type="subcellular location">
    <subcellularLocation>
        <location evidence="2">Cytoplasm</location>
    </subcellularLocation>
    <subcellularLocation>
        <location evidence="1">Nucleus</location>
    </subcellularLocation>
</comment>
<dbReference type="GO" id="GO:0005737">
    <property type="term" value="C:cytoplasm"/>
    <property type="evidence" value="ECO:0007669"/>
    <property type="project" value="UniProtKB-SubCell"/>
</dbReference>
<dbReference type="GO" id="GO:0035329">
    <property type="term" value="P:hippo signaling"/>
    <property type="evidence" value="ECO:0007669"/>
    <property type="project" value="TreeGrafter"/>
</dbReference>
<feature type="compositionally biased region" description="Low complexity" evidence="5">
    <location>
        <begin position="193"/>
        <end position="222"/>
    </location>
</feature>
<name>A0A3P7YET5_HELPZ</name>
<evidence type="ECO:0000313" key="9">
    <source>
        <dbReference type="WBParaSite" id="HPBE_0000821101-mRNA-1"/>
    </source>
</evidence>
<dbReference type="InterPro" id="IPR001202">
    <property type="entry name" value="WW_dom"/>
</dbReference>
<dbReference type="SMART" id="SM00456">
    <property type="entry name" value="WW"/>
    <property type="match status" value="1"/>
</dbReference>
<dbReference type="InterPro" id="IPR036020">
    <property type="entry name" value="WW_dom_sf"/>
</dbReference>
<dbReference type="Proteomes" id="UP000050761">
    <property type="component" value="Unassembled WGS sequence"/>
</dbReference>
<keyword evidence="3" id="KW-0963">Cytoplasm</keyword>
<protein>
    <submittedName>
        <fullName evidence="9">WW domain-containing protein</fullName>
    </submittedName>
</protein>
<proteinExistence type="predicted"/>
<evidence type="ECO:0000313" key="7">
    <source>
        <dbReference type="EMBL" id="VDO75419.1"/>
    </source>
</evidence>
<dbReference type="GO" id="GO:0003713">
    <property type="term" value="F:transcription coactivator activity"/>
    <property type="evidence" value="ECO:0007669"/>
    <property type="project" value="TreeGrafter"/>
</dbReference>
<keyword evidence="4" id="KW-0539">Nucleus</keyword>
<keyword evidence="8" id="KW-1185">Reference proteome</keyword>
<dbReference type="InterPro" id="IPR051583">
    <property type="entry name" value="YAP1"/>
</dbReference>
<evidence type="ECO:0000256" key="3">
    <source>
        <dbReference type="ARBA" id="ARBA00022490"/>
    </source>
</evidence>
<dbReference type="PANTHER" id="PTHR17616">
    <property type="entry name" value="YES-ASSOCIATED PROTEIN YAP1 FAMILY MEMBER"/>
    <property type="match status" value="1"/>
</dbReference>
<gene>
    <name evidence="7" type="ORF">HPBE_LOCUS8212</name>
</gene>
<dbReference type="WBParaSite" id="HPBE_0000821101-mRNA-1">
    <property type="protein sequence ID" value="HPBE_0000821101-mRNA-1"/>
    <property type="gene ID" value="HPBE_0000821101"/>
</dbReference>
<dbReference type="CDD" id="cd00201">
    <property type="entry name" value="WW"/>
    <property type="match status" value="1"/>
</dbReference>
<reference evidence="9" key="2">
    <citation type="submission" date="2019-09" db="UniProtKB">
        <authorList>
            <consortium name="WormBaseParasite"/>
        </authorList>
    </citation>
    <scope>IDENTIFICATION</scope>
</reference>
<dbReference type="GO" id="GO:0005634">
    <property type="term" value="C:nucleus"/>
    <property type="evidence" value="ECO:0007669"/>
    <property type="project" value="UniProtKB-SubCell"/>
</dbReference>
<reference evidence="7 8" key="1">
    <citation type="submission" date="2018-11" db="EMBL/GenBank/DDBJ databases">
        <authorList>
            <consortium name="Pathogen Informatics"/>
        </authorList>
    </citation>
    <scope>NUCLEOTIDE SEQUENCE [LARGE SCALE GENOMIC DNA]</scope>
</reference>
<evidence type="ECO:0000256" key="1">
    <source>
        <dbReference type="ARBA" id="ARBA00004123"/>
    </source>
</evidence>
<dbReference type="SUPFAM" id="SSF51045">
    <property type="entry name" value="WW domain"/>
    <property type="match status" value="1"/>
</dbReference>
<sequence>MASKKTKQHKMSTAAPGPSVFEVYTYVDTNKSIDELFQAGRVSDGKLYERKPNRVSTPFHKKQASAPELDTHHLDLYNRPVPVPQVITHHHSKSVSAIPPMPDPAFTSVPSSLFDPRGKSHSLDPMIVGIHDPGSQLGDKMNAGLGPLPPNWEMKLDELGNRYFVDHNTQTTTWYDPRIPEHMQEEGIRQRHACQQQQQQQQQFHQHSVMQQQQPQQTFFPPQPQIMHQPQHYGQMPPAQDFNSSTFQRVQELQNERSVMLEKQEQLLRSASQPEQTQYPAFPPINQSGHTHLAPQYAHERTMSTDSGAVPDSNMDVDYTSSLGFDPVAIADINPHEFDKYLQLSSHRGSATVGRYQ</sequence>
<evidence type="ECO:0000256" key="2">
    <source>
        <dbReference type="ARBA" id="ARBA00004496"/>
    </source>
</evidence>
<dbReference type="Pfam" id="PF00397">
    <property type="entry name" value="WW"/>
    <property type="match status" value="1"/>
</dbReference>
<dbReference type="GO" id="GO:0045944">
    <property type="term" value="P:positive regulation of transcription by RNA polymerase II"/>
    <property type="evidence" value="ECO:0007669"/>
    <property type="project" value="TreeGrafter"/>
</dbReference>
<feature type="domain" description="WW" evidence="6">
    <location>
        <begin position="146"/>
        <end position="179"/>
    </location>
</feature>
<evidence type="ECO:0000313" key="8">
    <source>
        <dbReference type="Proteomes" id="UP000050761"/>
    </source>
</evidence>
<dbReference type="AlphaFoldDB" id="A0A3P7YET5"/>
<dbReference type="PANTHER" id="PTHR17616:SF8">
    <property type="entry name" value="TRANSCRIPTIONAL COACTIVATOR YORKIE"/>
    <property type="match status" value="1"/>
</dbReference>
<evidence type="ECO:0000259" key="6">
    <source>
        <dbReference type="PROSITE" id="PS50020"/>
    </source>
</evidence>
<feature type="region of interest" description="Disordered" evidence="5">
    <location>
        <begin position="189"/>
        <end position="222"/>
    </location>
</feature>
<dbReference type="OrthoDB" id="2020426at2759"/>
<dbReference type="PROSITE" id="PS01159">
    <property type="entry name" value="WW_DOMAIN_1"/>
    <property type="match status" value="1"/>
</dbReference>
<organism evidence="7">
    <name type="scientific">Heligmosomoides polygyrus</name>
    <name type="common">Parasitic roundworm</name>
    <dbReference type="NCBI Taxonomy" id="6339"/>
    <lineage>
        <taxon>Eukaryota</taxon>
        <taxon>Metazoa</taxon>
        <taxon>Ecdysozoa</taxon>
        <taxon>Nematoda</taxon>
        <taxon>Chromadorea</taxon>
        <taxon>Rhabditida</taxon>
        <taxon>Rhabditina</taxon>
        <taxon>Rhabditomorpha</taxon>
        <taxon>Strongyloidea</taxon>
        <taxon>Heligmosomidae</taxon>
        <taxon>Heligmosomoides</taxon>
    </lineage>
</organism>
<evidence type="ECO:0000256" key="5">
    <source>
        <dbReference type="SAM" id="MobiDB-lite"/>
    </source>
</evidence>
<dbReference type="EMBL" id="UZAH01026088">
    <property type="protein sequence ID" value="VDO75419.1"/>
    <property type="molecule type" value="Genomic_DNA"/>
</dbReference>
<evidence type="ECO:0000256" key="4">
    <source>
        <dbReference type="ARBA" id="ARBA00023242"/>
    </source>
</evidence>
<dbReference type="Gene3D" id="2.20.70.10">
    <property type="match status" value="1"/>
</dbReference>
<accession>A0A3P7YET5</accession>
<dbReference type="PROSITE" id="PS50020">
    <property type="entry name" value="WW_DOMAIN_2"/>
    <property type="match status" value="1"/>
</dbReference>